<dbReference type="SUPFAM" id="SSF54631">
    <property type="entry name" value="CBS-domain pair"/>
    <property type="match status" value="1"/>
</dbReference>
<keyword evidence="5" id="KW-1185">Reference proteome</keyword>
<dbReference type="InterPro" id="IPR000644">
    <property type="entry name" value="CBS_dom"/>
</dbReference>
<feature type="domain" description="CBS" evidence="3">
    <location>
        <begin position="108"/>
        <end position="159"/>
    </location>
</feature>
<accession>A0A1A9F597</accession>
<name>A0A1A9F597_9GAMM</name>
<dbReference type="Pfam" id="PF00571">
    <property type="entry name" value="CBS"/>
    <property type="match status" value="2"/>
</dbReference>
<evidence type="ECO:0000259" key="3">
    <source>
        <dbReference type="PROSITE" id="PS51371"/>
    </source>
</evidence>
<dbReference type="PANTHER" id="PTHR43080:SF29">
    <property type="entry name" value="OS02G0818000 PROTEIN"/>
    <property type="match status" value="1"/>
</dbReference>
<evidence type="ECO:0000313" key="5">
    <source>
        <dbReference type="Proteomes" id="UP000078070"/>
    </source>
</evidence>
<protein>
    <recommendedName>
        <fullName evidence="3">CBS domain-containing protein</fullName>
    </recommendedName>
</protein>
<dbReference type="InterPro" id="IPR051257">
    <property type="entry name" value="Diverse_CBS-Domain"/>
</dbReference>
<dbReference type="Gene3D" id="3.10.580.10">
    <property type="entry name" value="CBS-domain"/>
    <property type="match status" value="1"/>
</dbReference>
<dbReference type="PROSITE" id="PS51371">
    <property type="entry name" value="CBS"/>
    <property type="match status" value="2"/>
</dbReference>
<proteinExistence type="predicted"/>
<reference evidence="4 5" key="2">
    <citation type="journal article" date="2018" name="Int. J. Syst. Evol. Microbiol.">
        <title>Marinobacterium aestuarii sp. nov., a benzene-degrading marine bacterium isolated from estuary sediment.</title>
        <authorList>
            <person name="Bae S.S."/>
            <person name="Jung J."/>
            <person name="Chung D."/>
            <person name="Baek K."/>
        </authorList>
    </citation>
    <scope>NUCLEOTIDE SEQUENCE [LARGE SCALE GENOMIC DNA]</scope>
    <source>
        <strain evidence="4 5">ST58-10</strain>
    </source>
</reference>
<dbReference type="InterPro" id="IPR046342">
    <property type="entry name" value="CBS_dom_sf"/>
</dbReference>
<evidence type="ECO:0000256" key="1">
    <source>
        <dbReference type="ARBA" id="ARBA00023122"/>
    </source>
</evidence>
<dbReference type="PANTHER" id="PTHR43080">
    <property type="entry name" value="CBS DOMAIN-CONTAINING PROTEIN CBSX3, MITOCHONDRIAL"/>
    <property type="match status" value="1"/>
</dbReference>
<keyword evidence="1 2" id="KW-0129">CBS domain</keyword>
<dbReference type="STRING" id="1821621.A8C75_22105"/>
<dbReference type="SMART" id="SM00116">
    <property type="entry name" value="CBS"/>
    <property type="match status" value="2"/>
</dbReference>
<dbReference type="AlphaFoldDB" id="A0A1A9F597"/>
<reference evidence="5" key="1">
    <citation type="submission" date="2016-05" db="EMBL/GenBank/DDBJ databases">
        <authorList>
            <person name="Baek K."/>
            <person name="Yang S.-J."/>
        </authorList>
    </citation>
    <scope>NUCLEOTIDE SEQUENCE [LARGE SCALE GENOMIC DNA]</scope>
    <source>
        <strain evidence="5">ST58-10</strain>
    </source>
</reference>
<evidence type="ECO:0000256" key="2">
    <source>
        <dbReference type="PROSITE-ProRule" id="PRU00703"/>
    </source>
</evidence>
<sequence length="159" mass="17573">MHTPDKATVAAVMSSDLLKVSEHWSLHSLIEFFNIHRISGAPVIDSHGNLKGVVSLTDILRFDSSAQHSIEENPLTQYYYSGLEGMTPEQLGLAGGDQHGQHLVCEIMTPHIIALDQHASLDEAIDIMCSNRIHRVFVTRDGELAGVVSTLDILNHLRR</sequence>
<gene>
    <name evidence="4" type="ORF">A8C75_22105</name>
</gene>
<organism evidence="4 5">
    <name type="scientific">Marinobacterium aestuarii</name>
    <dbReference type="NCBI Taxonomy" id="1821621"/>
    <lineage>
        <taxon>Bacteria</taxon>
        <taxon>Pseudomonadati</taxon>
        <taxon>Pseudomonadota</taxon>
        <taxon>Gammaproteobacteria</taxon>
        <taxon>Oceanospirillales</taxon>
        <taxon>Oceanospirillaceae</taxon>
        <taxon>Marinobacterium</taxon>
    </lineage>
</organism>
<evidence type="ECO:0000313" key="4">
    <source>
        <dbReference type="EMBL" id="ANG64903.1"/>
    </source>
</evidence>
<dbReference type="RefSeq" id="WP_067386611.1">
    <property type="nucleotide sequence ID" value="NZ_CP015839.1"/>
</dbReference>
<dbReference type="Proteomes" id="UP000078070">
    <property type="component" value="Chromosome"/>
</dbReference>
<feature type="domain" description="CBS" evidence="3">
    <location>
        <begin position="13"/>
        <end position="70"/>
    </location>
</feature>
<dbReference type="OrthoDB" id="9793295at2"/>
<dbReference type="EMBL" id="CP015839">
    <property type="protein sequence ID" value="ANG64903.1"/>
    <property type="molecule type" value="Genomic_DNA"/>
</dbReference>
<dbReference type="KEGG" id="mars:A8C75_22105"/>